<dbReference type="InterPro" id="IPR036864">
    <property type="entry name" value="Zn2-C6_fun-type_DNA-bd_sf"/>
</dbReference>
<feature type="region of interest" description="Disordered" evidence="4">
    <location>
        <begin position="664"/>
        <end position="727"/>
    </location>
</feature>
<feature type="region of interest" description="Disordered" evidence="4">
    <location>
        <begin position="1"/>
        <end position="40"/>
    </location>
</feature>
<feature type="compositionally biased region" description="Low complexity" evidence="4">
    <location>
        <begin position="116"/>
        <end position="126"/>
    </location>
</feature>
<evidence type="ECO:0000256" key="1">
    <source>
        <dbReference type="ARBA" id="ARBA00004123"/>
    </source>
</evidence>
<evidence type="ECO:0000313" key="7">
    <source>
        <dbReference type="Proteomes" id="UP000799428"/>
    </source>
</evidence>
<feature type="region of interest" description="Disordered" evidence="4">
    <location>
        <begin position="106"/>
        <end position="151"/>
    </location>
</feature>
<dbReference type="InterPro" id="IPR050613">
    <property type="entry name" value="Sec_Metabolite_Reg"/>
</dbReference>
<dbReference type="GO" id="GO:0003677">
    <property type="term" value="F:DNA binding"/>
    <property type="evidence" value="ECO:0007669"/>
    <property type="project" value="InterPro"/>
</dbReference>
<dbReference type="AlphaFoldDB" id="A0A6G1JUC9"/>
<accession>A0A6G1JUC9</accession>
<evidence type="ECO:0000259" key="5">
    <source>
        <dbReference type="PROSITE" id="PS50048"/>
    </source>
</evidence>
<dbReference type="PANTHER" id="PTHR31001:SF40">
    <property type="entry name" value="ZN(II)2CYS6 TRANSCRIPTION FACTOR (EUROFUNG)"/>
    <property type="match status" value="1"/>
</dbReference>
<dbReference type="Pfam" id="PF04082">
    <property type="entry name" value="Fungal_trans"/>
    <property type="match status" value="1"/>
</dbReference>
<keyword evidence="3" id="KW-0539">Nucleus</keyword>
<dbReference type="OrthoDB" id="424974at2759"/>
<feature type="compositionally biased region" description="Basic residues" evidence="4">
    <location>
        <begin position="31"/>
        <end position="40"/>
    </location>
</feature>
<feature type="compositionally biased region" description="Polar residues" evidence="4">
    <location>
        <begin position="706"/>
        <end position="722"/>
    </location>
</feature>
<dbReference type="InterPro" id="IPR001138">
    <property type="entry name" value="Zn2Cys6_DnaBD"/>
</dbReference>
<dbReference type="Pfam" id="PF00172">
    <property type="entry name" value="Zn_clus"/>
    <property type="match status" value="1"/>
</dbReference>
<evidence type="ECO:0000256" key="3">
    <source>
        <dbReference type="ARBA" id="ARBA00023242"/>
    </source>
</evidence>
<dbReference type="Gene3D" id="4.10.240.10">
    <property type="entry name" value="Zn(2)-C6 fungal-type DNA-binding domain"/>
    <property type="match status" value="1"/>
</dbReference>
<dbReference type="SMART" id="SM00906">
    <property type="entry name" value="Fungal_trans"/>
    <property type="match status" value="1"/>
</dbReference>
<gene>
    <name evidence="6" type="ORF">K504DRAFT_507227</name>
</gene>
<feature type="compositionally biased region" description="Low complexity" evidence="4">
    <location>
        <begin position="7"/>
        <end position="30"/>
    </location>
</feature>
<organism evidence="6 7">
    <name type="scientific">Pleomassaria siparia CBS 279.74</name>
    <dbReference type="NCBI Taxonomy" id="1314801"/>
    <lineage>
        <taxon>Eukaryota</taxon>
        <taxon>Fungi</taxon>
        <taxon>Dikarya</taxon>
        <taxon>Ascomycota</taxon>
        <taxon>Pezizomycotina</taxon>
        <taxon>Dothideomycetes</taxon>
        <taxon>Pleosporomycetidae</taxon>
        <taxon>Pleosporales</taxon>
        <taxon>Pleomassariaceae</taxon>
        <taxon>Pleomassaria</taxon>
    </lineage>
</organism>
<dbReference type="CDD" id="cd00067">
    <property type="entry name" value="GAL4"/>
    <property type="match status" value="1"/>
</dbReference>
<dbReference type="PROSITE" id="PS50048">
    <property type="entry name" value="ZN2_CY6_FUNGAL_2"/>
    <property type="match status" value="1"/>
</dbReference>
<sequence>MADLFPTSSVSPPTTTTTAAHTGSASAVSGKKAHHTQQPRIRRRNRLITSCLECRRRKLKCDKQQPCTNCTKSARQCVFIAPGLDPEAQARLAEVKEKMGMLERTLEKDVARRSSSKSASGSAIGSLDTPVLPGQEGPHSEEEEEDTRDLETNRLSTEDAAYYEDEGNDDIVDLGISMGKLRITERIGGFVRPKFSEELAQALKYIPKTNTQNPFSAEGQSSWMSPSPNYVAPTSSFFFAPGVEKTTLMNYLPAKVLVDKLIAHYWDAVHVIARMVHRPSFERQYEAFWDNVSNGVEPRISFQAVVFAALLSSVISMSEEKVLKDFGVGKHGLVDNFKQGTESALARANFLRTTKLETLQAFVMYLIPLCRAEVSRAHSALTGTVIRLAECMGLHRDPSQWSSSPVEIHLRRLIWYQICFLDLRTCEATGPRPQIRREEYDTKFPLNVEDADLERENPPTTDANYFTDMTITRMRLECYEMHRLLWIERPKLETKKITLTSLLSRIQAFKAAMEKTYLPMFNKTVPLHVVAMEMYGILSDRLYIMILQKFASSDRLRMPERLRDILISTCVLILEHSMAIEEQPALASWAWYVGALHQYHTSLLLLSEMYSGRRDEIVEARVWRCLDYVFDLPAGLLGLEKCRFLLEELVGRTSMFQHLRRTRAPTNMPAPGQRTYNVEETRRQSEPEIHEKSVSAVPGSSGFAAVNSNSNSTMEPGPSQAQPRPPDAHFVGRLANIANMDFVNMDIGTPSLSADPTGATGPYNFSDYPPPGPPPGMISAGNGNSNVNIAPTLSPGHTGDSSGGHAPMAGATGGSPMDAIPDIDWNEWERLFGGAEMSAGNIFIPPYTFPQFEPGELQWPTRGGSCLQ</sequence>
<feature type="compositionally biased region" description="Basic and acidic residues" evidence="4">
    <location>
        <begin position="677"/>
        <end position="693"/>
    </location>
</feature>
<dbReference type="EMBL" id="MU005783">
    <property type="protein sequence ID" value="KAF2704214.1"/>
    <property type="molecule type" value="Genomic_DNA"/>
</dbReference>
<keyword evidence="2" id="KW-0479">Metal-binding</keyword>
<reference evidence="6" key="1">
    <citation type="journal article" date="2020" name="Stud. Mycol.">
        <title>101 Dothideomycetes genomes: a test case for predicting lifestyles and emergence of pathogens.</title>
        <authorList>
            <person name="Haridas S."/>
            <person name="Albert R."/>
            <person name="Binder M."/>
            <person name="Bloem J."/>
            <person name="Labutti K."/>
            <person name="Salamov A."/>
            <person name="Andreopoulos B."/>
            <person name="Baker S."/>
            <person name="Barry K."/>
            <person name="Bills G."/>
            <person name="Bluhm B."/>
            <person name="Cannon C."/>
            <person name="Castanera R."/>
            <person name="Culley D."/>
            <person name="Daum C."/>
            <person name="Ezra D."/>
            <person name="Gonzalez J."/>
            <person name="Henrissat B."/>
            <person name="Kuo A."/>
            <person name="Liang C."/>
            <person name="Lipzen A."/>
            <person name="Lutzoni F."/>
            <person name="Magnuson J."/>
            <person name="Mondo S."/>
            <person name="Nolan M."/>
            <person name="Ohm R."/>
            <person name="Pangilinan J."/>
            <person name="Park H.-J."/>
            <person name="Ramirez L."/>
            <person name="Alfaro M."/>
            <person name="Sun H."/>
            <person name="Tritt A."/>
            <person name="Yoshinaga Y."/>
            <person name="Zwiers L.-H."/>
            <person name="Turgeon B."/>
            <person name="Goodwin S."/>
            <person name="Spatafora J."/>
            <person name="Crous P."/>
            <person name="Grigoriev I."/>
        </authorList>
    </citation>
    <scope>NUCLEOTIDE SEQUENCE</scope>
    <source>
        <strain evidence="6">CBS 279.74</strain>
    </source>
</reference>
<dbReference type="GO" id="GO:0000981">
    <property type="term" value="F:DNA-binding transcription factor activity, RNA polymerase II-specific"/>
    <property type="evidence" value="ECO:0007669"/>
    <property type="project" value="InterPro"/>
</dbReference>
<dbReference type="CDD" id="cd12148">
    <property type="entry name" value="fungal_TF_MHR"/>
    <property type="match status" value="1"/>
</dbReference>
<proteinExistence type="predicted"/>
<dbReference type="Proteomes" id="UP000799428">
    <property type="component" value="Unassembled WGS sequence"/>
</dbReference>
<evidence type="ECO:0000256" key="2">
    <source>
        <dbReference type="ARBA" id="ARBA00022723"/>
    </source>
</evidence>
<name>A0A6G1JUC9_9PLEO</name>
<dbReference type="GO" id="GO:0008270">
    <property type="term" value="F:zinc ion binding"/>
    <property type="evidence" value="ECO:0007669"/>
    <property type="project" value="InterPro"/>
</dbReference>
<protein>
    <recommendedName>
        <fullName evidence="5">Zn(2)-C6 fungal-type domain-containing protein</fullName>
    </recommendedName>
</protein>
<evidence type="ECO:0000313" key="6">
    <source>
        <dbReference type="EMBL" id="KAF2704214.1"/>
    </source>
</evidence>
<keyword evidence="7" id="KW-1185">Reference proteome</keyword>
<dbReference type="InterPro" id="IPR007219">
    <property type="entry name" value="XnlR_reg_dom"/>
</dbReference>
<dbReference type="GO" id="GO:0005634">
    <property type="term" value="C:nucleus"/>
    <property type="evidence" value="ECO:0007669"/>
    <property type="project" value="UniProtKB-SubCell"/>
</dbReference>
<dbReference type="SMART" id="SM00066">
    <property type="entry name" value="GAL4"/>
    <property type="match status" value="1"/>
</dbReference>
<dbReference type="GO" id="GO:0006351">
    <property type="term" value="P:DNA-templated transcription"/>
    <property type="evidence" value="ECO:0007669"/>
    <property type="project" value="InterPro"/>
</dbReference>
<feature type="domain" description="Zn(2)-C6 fungal-type" evidence="5">
    <location>
        <begin position="50"/>
        <end position="79"/>
    </location>
</feature>
<comment type="subcellular location">
    <subcellularLocation>
        <location evidence="1">Nucleus</location>
    </subcellularLocation>
</comment>
<dbReference type="PROSITE" id="PS00463">
    <property type="entry name" value="ZN2_CY6_FUNGAL_1"/>
    <property type="match status" value="1"/>
</dbReference>
<dbReference type="PANTHER" id="PTHR31001">
    <property type="entry name" value="UNCHARACTERIZED TRANSCRIPTIONAL REGULATORY PROTEIN"/>
    <property type="match status" value="1"/>
</dbReference>
<evidence type="ECO:0000256" key="4">
    <source>
        <dbReference type="SAM" id="MobiDB-lite"/>
    </source>
</evidence>
<dbReference type="SUPFAM" id="SSF57701">
    <property type="entry name" value="Zn2/Cys6 DNA-binding domain"/>
    <property type="match status" value="1"/>
</dbReference>